<gene>
    <name evidence="1" type="ORF">Ana3638_24555</name>
</gene>
<evidence type="ECO:0000313" key="2">
    <source>
        <dbReference type="Proteomes" id="UP000464314"/>
    </source>
</evidence>
<dbReference type="AlphaFoldDB" id="A0A6P1TQM0"/>
<dbReference type="KEGG" id="anr:Ana3638_24555"/>
<name>A0A6P1TQM0_9FIRM</name>
<protein>
    <submittedName>
        <fullName evidence="1">Uncharacterized protein</fullName>
    </submittedName>
</protein>
<sequence length="45" mass="5209">MKKATVRAVLFLLVWRWITPGVLVRRYGVLSTMEVYCGIWIPGND</sequence>
<reference evidence="1 2" key="1">
    <citation type="submission" date="2020-01" db="EMBL/GenBank/DDBJ databases">
        <title>Genome analysis of Anaerocolumna sp. CBA3638.</title>
        <authorList>
            <person name="Kim J."/>
            <person name="Roh S.W."/>
        </authorList>
    </citation>
    <scope>NUCLEOTIDE SEQUENCE [LARGE SCALE GENOMIC DNA]</scope>
    <source>
        <strain evidence="1 2">CBA3638</strain>
    </source>
</reference>
<proteinExistence type="predicted"/>
<accession>A0A6P1TQM0</accession>
<dbReference type="RefSeq" id="WP_161840371.1">
    <property type="nucleotide sequence ID" value="NZ_CP048000.1"/>
</dbReference>
<dbReference type="Proteomes" id="UP000464314">
    <property type="component" value="Chromosome"/>
</dbReference>
<organism evidence="1 2">
    <name type="scientific">Anaerocolumna sedimenticola</name>
    <dbReference type="NCBI Taxonomy" id="2696063"/>
    <lineage>
        <taxon>Bacteria</taxon>
        <taxon>Bacillati</taxon>
        <taxon>Bacillota</taxon>
        <taxon>Clostridia</taxon>
        <taxon>Lachnospirales</taxon>
        <taxon>Lachnospiraceae</taxon>
        <taxon>Anaerocolumna</taxon>
    </lineage>
</organism>
<evidence type="ECO:0000313" key="1">
    <source>
        <dbReference type="EMBL" id="QHQ63560.1"/>
    </source>
</evidence>
<keyword evidence="2" id="KW-1185">Reference proteome</keyword>
<dbReference type="EMBL" id="CP048000">
    <property type="protein sequence ID" value="QHQ63560.1"/>
    <property type="molecule type" value="Genomic_DNA"/>
</dbReference>